<proteinExistence type="predicted"/>
<reference evidence="1 2" key="1">
    <citation type="journal article" date="2019" name="Int. J. Syst. Evol. Microbiol.">
        <title>The Global Catalogue of Microorganisms (GCM) 10K type strain sequencing project: providing services to taxonomists for standard genome sequencing and annotation.</title>
        <authorList>
            <consortium name="The Broad Institute Genomics Platform"/>
            <consortium name="The Broad Institute Genome Sequencing Center for Infectious Disease"/>
            <person name="Wu L."/>
            <person name="Ma J."/>
        </authorList>
    </citation>
    <scope>NUCLEOTIDE SEQUENCE [LARGE SCALE GENOMIC DNA]</scope>
    <source>
        <strain evidence="1 2">JCM 16374</strain>
    </source>
</reference>
<organism evidence="1 2">
    <name type="scientific">Streptomyces lunalinharesii</name>
    <dbReference type="NCBI Taxonomy" id="333384"/>
    <lineage>
        <taxon>Bacteria</taxon>
        <taxon>Bacillati</taxon>
        <taxon>Actinomycetota</taxon>
        <taxon>Actinomycetes</taxon>
        <taxon>Kitasatosporales</taxon>
        <taxon>Streptomycetaceae</taxon>
        <taxon>Streptomyces</taxon>
    </lineage>
</organism>
<dbReference type="EMBL" id="BAAARK010000051">
    <property type="protein sequence ID" value="GAA2690383.1"/>
    <property type="molecule type" value="Genomic_DNA"/>
</dbReference>
<dbReference type="RefSeq" id="WP_344584202.1">
    <property type="nucleotide sequence ID" value="NZ_BAAARK010000051.1"/>
</dbReference>
<dbReference type="Proteomes" id="UP001500994">
    <property type="component" value="Unassembled WGS sequence"/>
</dbReference>
<gene>
    <name evidence="1" type="ORF">GCM10009864_75610</name>
</gene>
<name>A0ABN3T148_9ACTN</name>
<protein>
    <recommendedName>
        <fullName evidence="3">N-acetyltransferase domain-containing protein</fullName>
    </recommendedName>
</protein>
<evidence type="ECO:0008006" key="3">
    <source>
        <dbReference type="Google" id="ProtNLM"/>
    </source>
</evidence>
<comment type="caution">
    <text evidence="1">The sequence shown here is derived from an EMBL/GenBank/DDBJ whole genome shotgun (WGS) entry which is preliminary data.</text>
</comment>
<keyword evidence="2" id="KW-1185">Reference proteome</keyword>
<evidence type="ECO:0000313" key="2">
    <source>
        <dbReference type="Proteomes" id="UP001500994"/>
    </source>
</evidence>
<sequence length="232" mass="24083">MSVSVRVHRERETVPEYWSDARTFAVVVAGEEGAGGGAVMLLDLGADDPDLRFVGVVAGPVDARVPLLEAAAQVVREAGGRTLRWVEDTGEMSLGTAAALVELGAVAGDEVHRWWRREVAEGMPGAPDARGAALPAADGASFRVGMGGAWCDVEVDGDRAVLVHDRQEEGTAGGLAALVSLAVRRVTAESAGIRAVETCVAPGDDVFEAALVSLGFAPTTRRAVEYHLACGP</sequence>
<accession>A0ABN3T148</accession>
<evidence type="ECO:0000313" key="1">
    <source>
        <dbReference type="EMBL" id="GAA2690383.1"/>
    </source>
</evidence>